<evidence type="ECO:0000313" key="12">
    <source>
        <dbReference type="EMBL" id="RUS85456.1"/>
    </source>
</evidence>
<evidence type="ECO:0000256" key="6">
    <source>
        <dbReference type="ARBA" id="ARBA00023170"/>
    </source>
</evidence>
<comment type="caution">
    <text evidence="12">The sequence shown here is derived from an EMBL/GenBank/DDBJ whole genome shotgun (WGS) entry which is preliminary data.</text>
</comment>
<dbReference type="Pfam" id="PF00001">
    <property type="entry name" value="7tm_1"/>
    <property type="match status" value="1"/>
</dbReference>
<feature type="transmembrane region" description="Helical" evidence="10">
    <location>
        <begin position="155"/>
        <end position="178"/>
    </location>
</feature>
<feature type="region of interest" description="Disordered" evidence="9">
    <location>
        <begin position="1"/>
        <end position="23"/>
    </location>
</feature>
<evidence type="ECO:0000256" key="7">
    <source>
        <dbReference type="ARBA" id="ARBA00023224"/>
    </source>
</evidence>
<organism evidence="12 13">
    <name type="scientific">Elysia chlorotica</name>
    <name type="common">Eastern emerald elysia</name>
    <name type="synonym">Sea slug</name>
    <dbReference type="NCBI Taxonomy" id="188477"/>
    <lineage>
        <taxon>Eukaryota</taxon>
        <taxon>Metazoa</taxon>
        <taxon>Spiralia</taxon>
        <taxon>Lophotrochozoa</taxon>
        <taxon>Mollusca</taxon>
        <taxon>Gastropoda</taxon>
        <taxon>Heterobranchia</taxon>
        <taxon>Euthyneura</taxon>
        <taxon>Panpulmonata</taxon>
        <taxon>Sacoglossa</taxon>
        <taxon>Placobranchoidea</taxon>
        <taxon>Plakobranchidae</taxon>
        <taxon>Elysia</taxon>
    </lineage>
</organism>
<name>A0A433TV44_ELYCH</name>
<dbReference type="SUPFAM" id="SSF81321">
    <property type="entry name" value="Family A G protein-coupled receptor-like"/>
    <property type="match status" value="1"/>
</dbReference>
<dbReference type="SMART" id="SM01381">
    <property type="entry name" value="7TM_GPCR_Srsx"/>
    <property type="match status" value="1"/>
</dbReference>
<evidence type="ECO:0000256" key="5">
    <source>
        <dbReference type="ARBA" id="ARBA00023136"/>
    </source>
</evidence>
<sequence>MPDTTEATATLGHENWPLSDPGPSVASTFESSIPNWEKALEVGALGLICATAVVSNFSLWLVVLTTKSLRNESNFLILCLSLADLLVSVVSMPITVATIVSGGWTFPHKMCTALGYINMLAFVSSVESLGVISINRYVKICHPSQFIDIYTTRSVLLMFAGVWLISGIMSLPPLFGWAKYSYLPLSSICFCDWPRSPSYAFFMIACCFCVPCGVMTVCYIRILLAFRQSRKTLQARREEIRLTTSLLVVVALFIVCWFPYCISMFMSIYRPDLSGRALDMTSLLLGYMNSCVNPIVYGLMNKRFKEGYRKLFTKCRFRIG</sequence>
<accession>A0A433TV44</accession>
<evidence type="ECO:0000256" key="3">
    <source>
        <dbReference type="ARBA" id="ARBA00022989"/>
    </source>
</evidence>
<dbReference type="CDD" id="cd00637">
    <property type="entry name" value="7tm_classA_rhodopsin-like"/>
    <property type="match status" value="1"/>
</dbReference>
<feature type="transmembrane region" description="Helical" evidence="10">
    <location>
        <begin position="75"/>
        <end position="101"/>
    </location>
</feature>
<dbReference type="OrthoDB" id="6376512at2759"/>
<evidence type="ECO:0000256" key="10">
    <source>
        <dbReference type="SAM" id="Phobius"/>
    </source>
</evidence>
<keyword evidence="4 8" id="KW-0297">G-protein coupled receptor</keyword>
<feature type="transmembrane region" description="Helical" evidence="10">
    <location>
        <begin position="198"/>
        <end position="224"/>
    </location>
</feature>
<feature type="non-terminal residue" evidence="12">
    <location>
        <position position="320"/>
    </location>
</feature>
<feature type="transmembrane region" description="Helical" evidence="10">
    <location>
        <begin position="113"/>
        <end position="134"/>
    </location>
</feature>
<comment type="similarity">
    <text evidence="8">Belongs to the G-protein coupled receptor 1 family.</text>
</comment>
<dbReference type="Gene3D" id="1.20.1070.10">
    <property type="entry name" value="Rhodopsin 7-helix transmembrane proteins"/>
    <property type="match status" value="1"/>
</dbReference>
<dbReference type="PRINTS" id="PR00237">
    <property type="entry name" value="GPCRRHODOPSN"/>
</dbReference>
<feature type="transmembrane region" description="Helical" evidence="10">
    <location>
        <begin position="281"/>
        <end position="300"/>
    </location>
</feature>
<evidence type="ECO:0000259" key="11">
    <source>
        <dbReference type="PROSITE" id="PS50262"/>
    </source>
</evidence>
<dbReference type="GO" id="GO:0016020">
    <property type="term" value="C:membrane"/>
    <property type="evidence" value="ECO:0007669"/>
    <property type="project" value="UniProtKB-SubCell"/>
</dbReference>
<evidence type="ECO:0000256" key="8">
    <source>
        <dbReference type="RuleBase" id="RU000688"/>
    </source>
</evidence>
<dbReference type="InterPro" id="IPR000276">
    <property type="entry name" value="GPCR_Rhodpsn"/>
</dbReference>
<evidence type="ECO:0000313" key="13">
    <source>
        <dbReference type="Proteomes" id="UP000271974"/>
    </source>
</evidence>
<dbReference type="InterPro" id="IPR017452">
    <property type="entry name" value="GPCR_Rhodpsn_7TM"/>
</dbReference>
<evidence type="ECO:0000256" key="2">
    <source>
        <dbReference type="ARBA" id="ARBA00022692"/>
    </source>
</evidence>
<keyword evidence="13" id="KW-1185">Reference proteome</keyword>
<keyword evidence="6 8" id="KW-0675">Receptor</keyword>
<dbReference type="PROSITE" id="PS00237">
    <property type="entry name" value="G_PROTEIN_RECEP_F1_1"/>
    <property type="match status" value="1"/>
</dbReference>
<proteinExistence type="inferred from homology"/>
<comment type="subcellular location">
    <subcellularLocation>
        <location evidence="1">Membrane</location>
        <topology evidence="1">Multi-pass membrane protein</topology>
    </subcellularLocation>
</comment>
<dbReference type="STRING" id="188477.A0A433TV44"/>
<keyword evidence="5 10" id="KW-0472">Membrane</keyword>
<keyword evidence="7 8" id="KW-0807">Transducer</keyword>
<feature type="transmembrane region" description="Helical" evidence="10">
    <location>
        <begin position="42"/>
        <end position="63"/>
    </location>
</feature>
<dbReference type="InterPro" id="IPR050125">
    <property type="entry name" value="GPCR_opsins"/>
</dbReference>
<gene>
    <name evidence="12" type="ORF">EGW08_006789</name>
</gene>
<dbReference type="EMBL" id="RQTK01000169">
    <property type="protein sequence ID" value="RUS85456.1"/>
    <property type="molecule type" value="Genomic_DNA"/>
</dbReference>
<dbReference type="Proteomes" id="UP000271974">
    <property type="component" value="Unassembled WGS sequence"/>
</dbReference>
<feature type="domain" description="G-protein coupled receptors family 1 profile" evidence="11">
    <location>
        <begin position="55"/>
        <end position="297"/>
    </location>
</feature>
<protein>
    <recommendedName>
        <fullName evidence="11">G-protein coupled receptors family 1 profile domain-containing protein</fullName>
    </recommendedName>
</protein>
<keyword evidence="2 8" id="KW-0812">Transmembrane</keyword>
<dbReference type="AlphaFoldDB" id="A0A433TV44"/>
<evidence type="ECO:0000256" key="4">
    <source>
        <dbReference type="ARBA" id="ARBA00023040"/>
    </source>
</evidence>
<dbReference type="PANTHER" id="PTHR24240">
    <property type="entry name" value="OPSIN"/>
    <property type="match status" value="1"/>
</dbReference>
<dbReference type="PROSITE" id="PS50262">
    <property type="entry name" value="G_PROTEIN_RECEP_F1_2"/>
    <property type="match status" value="1"/>
</dbReference>
<evidence type="ECO:0000256" key="9">
    <source>
        <dbReference type="SAM" id="MobiDB-lite"/>
    </source>
</evidence>
<keyword evidence="3 10" id="KW-1133">Transmembrane helix</keyword>
<feature type="transmembrane region" description="Helical" evidence="10">
    <location>
        <begin position="245"/>
        <end position="269"/>
    </location>
</feature>
<reference evidence="12 13" key="1">
    <citation type="submission" date="2019-01" db="EMBL/GenBank/DDBJ databases">
        <title>A draft genome assembly of the solar-powered sea slug Elysia chlorotica.</title>
        <authorList>
            <person name="Cai H."/>
            <person name="Li Q."/>
            <person name="Fang X."/>
            <person name="Li J."/>
            <person name="Curtis N.E."/>
            <person name="Altenburger A."/>
            <person name="Shibata T."/>
            <person name="Feng M."/>
            <person name="Maeda T."/>
            <person name="Schwartz J.A."/>
            <person name="Shigenobu S."/>
            <person name="Lundholm N."/>
            <person name="Nishiyama T."/>
            <person name="Yang H."/>
            <person name="Hasebe M."/>
            <person name="Li S."/>
            <person name="Pierce S.K."/>
            <person name="Wang J."/>
        </authorList>
    </citation>
    <scope>NUCLEOTIDE SEQUENCE [LARGE SCALE GENOMIC DNA]</scope>
    <source>
        <strain evidence="12">EC2010</strain>
        <tissue evidence="12">Whole organism of an adult</tissue>
    </source>
</reference>
<evidence type="ECO:0000256" key="1">
    <source>
        <dbReference type="ARBA" id="ARBA00004141"/>
    </source>
</evidence>
<dbReference type="GO" id="GO:0004930">
    <property type="term" value="F:G protein-coupled receptor activity"/>
    <property type="evidence" value="ECO:0007669"/>
    <property type="project" value="UniProtKB-KW"/>
</dbReference>